<feature type="transmembrane region" description="Helical" evidence="1">
    <location>
        <begin position="208"/>
        <end position="225"/>
    </location>
</feature>
<feature type="transmembrane region" description="Helical" evidence="1">
    <location>
        <begin position="178"/>
        <end position="201"/>
    </location>
</feature>
<gene>
    <name evidence="2" type="ORF">HKK74_27695</name>
</gene>
<feature type="transmembrane region" description="Helical" evidence="1">
    <location>
        <begin position="12"/>
        <end position="36"/>
    </location>
</feature>
<evidence type="ECO:0008006" key="4">
    <source>
        <dbReference type="Google" id="ProtNLM"/>
    </source>
</evidence>
<feature type="transmembrane region" description="Helical" evidence="1">
    <location>
        <begin position="148"/>
        <end position="166"/>
    </location>
</feature>
<feature type="transmembrane region" description="Helical" evidence="1">
    <location>
        <begin position="113"/>
        <end position="136"/>
    </location>
</feature>
<evidence type="ECO:0000256" key="1">
    <source>
        <dbReference type="SAM" id="Phobius"/>
    </source>
</evidence>
<keyword evidence="3" id="KW-1185">Reference proteome</keyword>
<sequence>MIGGMLTRIRLVVGLALAVTGVALWAVAVTVLVPAAQKGDAAAMAGPDTVLDPDTMGVLAAWVHDLRWAAIVVVACGLALTARGSAVWKPAVPAVCGMALVIADGAFDAADATGWGAAAIACGVALAIVSTAVAVLRARESMDRPRWPLIYGIVAAWCSPLLLTNLHDEESPVVPAGLPAGVGVAQALLVFAAFACAAFSVSHIPPRAVPAAAGFAAVLGAAGILSGGNAAVLSATLLGGPLIAVVVLLTGPPRSVRRYLTFVAIATVAYPFLVSASLIVGVGPAWAALALSGDSYLAEGVGVAMPGGILAGAVAGVLTVRARARRPVVAVSTGMDSHLITDGDAAR</sequence>
<accession>A0ABR7LWM1</accession>
<keyword evidence="1" id="KW-0812">Transmembrane</keyword>
<protein>
    <recommendedName>
        <fullName evidence="4">Integral membrane protein</fullName>
    </recommendedName>
</protein>
<dbReference type="Proteomes" id="UP000805614">
    <property type="component" value="Unassembled WGS sequence"/>
</dbReference>
<dbReference type="EMBL" id="JABVEC010000025">
    <property type="protein sequence ID" value="MBC6469252.1"/>
    <property type="molecule type" value="Genomic_DNA"/>
</dbReference>
<feature type="transmembrane region" description="Helical" evidence="1">
    <location>
        <begin position="56"/>
        <end position="80"/>
    </location>
</feature>
<dbReference type="RefSeq" id="WP_187246302.1">
    <property type="nucleotide sequence ID" value="NZ_BAAAOK010000040.1"/>
</dbReference>
<comment type="caution">
    <text evidence="2">The sequence shown here is derived from an EMBL/GenBank/DDBJ whole genome shotgun (WGS) entry which is preliminary data.</text>
</comment>
<evidence type="ECO:0000313" key="3">
    <source>
        <dbReference type="Proteomes" id="UP000805614"/>
    </source>
</evidence>
<keyword evidence="1" id="KW-1133">Transmembrane helix</keyword>
<feature type="transmembrane region" description="Helical" evidence="1">
    <location>
        <begin position="301"/>
        <end position="320"/>
    </location>
</feature>
<reference evidence="2 3" key="1">
    <citation type="submission" date="2020-06" db="EMBL/GenBank/DDBJ databases">
        <title>Actinomadura xiongansis sp. nov., isolated from soil of Baiyangdian.</title>
        <authorList>
            <person name="Zhang X."/>
        </authorList>
    </citation>
    <scope>NUCLEOTIDE SEQUENCE [LARGE SCALE GENOMIC DNA]</scope>
    <source>
        <strain evidence="2 3">HBUM206468</strain>
    </source>
</reference>
<feature type="transmembrane region" description="Helical" evidence="1">
    <location>
        <begin position="262"/>
        <end position="289"/>
    </location>
</feature>
<evidence type="ECO:0000313" key="2">
    <source>
        <dbReference type="EMBL" id="MBC6469252.1"/>
    </source>
</evidence>
<proteinExistence type="predicted"/>
<keyword evidence="1" id="KW-0472">Membrane</keyword>
<feature type="transmembrane region" description="Helical" evidence="1">
    <location>
        <begin position="87"/>
        <end position="107"/>
    </location>
</feature>
<feature type="transmembrane region" description="Helical" evidence="1">
    <location>
        <begin position="231"/>
        <end position="250"/>
    </location>
</feature>
<organism evidence="2 3">
    <name type="scientific">Actinomadura alba</name>
    <dbReference type="NCBI Taxonomy" id="406431"/>
    <lineage>
        <taxon>Bacteria</taxon>
        <taxon>Bacillati</taxon>
        <taxon>Actinomycetota</taxon>
        <taxon>Actinomycetes</taxon>
        <taxon>Streptosporangiales</taxon>
        <taxon>Thermomonosporaceae</taxon>
        <taxon>Actinomadura</taxon>
    </lineage>
</organism>
<name>A0ABR7LWM1_9ACTN</name>